<sequence>MQSLCSGCVRRRATW</sequence>
<protein>
    <submittedName>
        <fullName evidence="1">Uncharacterized protein</fullName>
    </submittedName>
</protein>
<reference evidence="1 2" key="1">
    <citation type="submission" date="2019-03" db="EMBL/GenBank/DDBJ databases">
        <title>First draft genome of Liparis tanakae, snailfish: a comprehensive survey of snailfish specific genes.</title>
        <authorList>
            <person name="Kim W."/>
            <person name="Song I."/>
            <person name="Jeong J.-H."/>
            <person name="Kim D."/>
            <person name="Kim S."/>
            <person name="Ryu S."/>
            <person name="Song J.Y."/>
            <person name="Lee S.K."/>
        </authorList>
    </citation>
    <scope>NUCLEOTIDE SEQUENCE [LARGE SCALE GENOMIC DNA]</scope>
    <source>
        <tissue evidence="1">Muscle</tissue>
    </source>
</reference>
<keyword evidence="2" id="KW-1185">Reference proteome</keyword>
<dbReference type="EMBL" id="SRLO01023955">
    <property type="protein sequence ID" value="TNN22153.1"/>
    <property type="molecule type" value="Genomic_DNA"/>
</dbReference>
<evidence type="ECO:0000313" key="1">
    <source>
        <dbReference type="EMBL" id="TNN22153.1"/>
    </source>
</evidence>
<comment type="caution">
    <text evidence="1">The sequence shown here is derived from an EMBL/GenBank/DDBJ whole genome shotgun (WGS) entry which is preliminary data.</text>
</comment>
<evidence type="ECO:0000313" key="2">
    <source>
        <dbReference type="Proteomes" id="UP000314294"/>
    </source>
</evidence>
<accession>A0A4Z2E064</accession>
<proteinExistence type="predicted"/>
<gene>
    <name evidence="1" type="ORF">EYF80_067733</name>
</gene>
<organism evidence="1 2">
    <name type="scientific">Liparis tanakae</name>
    <name type="common">Tanaka's snailfish</name>
    <dbReference type="NCBI Taxonomy" id="230148"/>
    <lineage>
        <taxon>Eukaryota</taxon>
        <taxon>Metazoa</taxon>
        <taxon>Chordata</taxon>
        <taxon>Craniata</taxon>
        <taxon>Vertebrata</taxon>
        <taxon>Euteleostomi</taxon>
        <taxon>Actinopterygii</taxon>
        <taxon>Neopterygii</taxon>
        <taxon>Teleostei</taxon>
        <taxon>Neoteleostei</taxon>
        <taxon>Acanthomorphata</taxon>
        <taxon>Eupercaria</taxon>
        <taxon>Perciformes</taxon>
        <taxon>Cottioidei</taxon>
        <taxon>Cottales</taxon>
        <taxon>Liparidae</taxon>
        <taxon>Liparis</taxon>
    </lineage>
</organism>
<dbReference type="Proteomes" id="UP000314294">
    <property type="component" value="Unassembled WGS sequence"/>
</dbReference>
<name>A0A4Z2E064_9TELE</name>